<dbReference type="RefSeq" id="XP_007878622.1">
    <property type="nucleotide sequence ID" value="XM_007880431.1"/>
</dbReference>
<feature type="active site" evidence="10">
    <location>
        <position position="436"/>
    </location>
</feature>
<feature type="region of interest" description="Disordered" evidence="11">
    <location>
        <begin position="1"/>
        <end position="22"/>
    </location>
</feature>
<feature type="domain" description="VLRF1" evidence="12">
    <location>
        <begin position="373"/>
        <end position="545"/>
    </location>
</feature>
<dbReference type="GeneID" id="19317031"/>
<dbReference type="OrthoDB" id="57957at2759"/>
<evidence type="ECO:0000256" key="10">
    <source>
        <dbReference type="PROSITE-ProRule" id="PRU01389"/>
    </source>
</evidence>
<dbReference type="KEGG" id="pfp:PFL1_02919"/>
<reference evidence="13 14" key="1">
    <citation type="journal article" date="2013" name="Plant Cell">
        <title>The transition from a phytopathogenic smut ancestor to an anamorphic biocontrol agent deciphered by comparative whole-genome analysis.</title>
        <authorList>
            <person name="Lefebvre F."/>
            <person name="Joly D.L."/>
            <person name="Labbe C."/>
            <person name="Teichmann B."/>
            <person name="Linning R."/>
            <person name="Belzile F."/>
            <person name="Bakkeren G."/>
            <person name="Belanger R.R."/>
        </authorList>
    </citation>
    <scope>NUCLEOTIDE SEQUENCE [LARGE SCALE GENOMIC DNA]</scope>
    <source>
        <strain evidence="13 14">PF-1</strain>
    </source>
</reference>
<feature type="compositionally biased region" description="Basic and acidic residues" evidence="11">
    <location>
        <begin position="570"/>
        <end position="609"/>
    </location>
</feature>
<evidence type="ECO:0000313" key="14">
    <source>
        <dbReference type="Proteomes" id="UP000053664"/>
    </source>
</evidence>
<keyword evidence="9" id="KW-0175">Coiled coil</keyword>
<evidence type="ECO:0000256" key="6">
    <source>
        <dbReference type="ARBA" id="ARBA00022759"/>
    </source>
</evidence>
<keyword evidence="5" id="KW-0677">Repeat</keyword>
<dbReference type="PANTHER" id="PTHR16036">
    <property type="entry name" value="ANKYRIN REPEAT AND ZINC FINGER DOMAIN-CONTAINING PROTEIN 1"/>
    <property type="match status" value="1"/>
</dbReference>
<dbReference type="Pfam" id="PF18826">
    <property type="entry name" value="bVLRF1"/>
    <property type="match status" value="1"/>
</dbReference>
<dbReference type="InterPro" id="IPR047139">
    <property type="entry name" value="ANKZ1/VMS1"/>
</dbReference>
<dbReference type="GO" id="GO:0005737">
    <property type="term" value="C:cytoplasm"/>
    <property type="evidence" value="ECO:0007669"/>
    <property type="project" value="UniProtKB-SubCell"/>
</dbReference>
<feature type="compositionally biased region" description="Polar residues" evidence="11">
    <location>
        <begin position="350"/>
        <end position="369"/>
    </location>
</feature>
<feature type="compositionally biased region" description="Basic and acidic residues" evidence="11">
    <location>
        <begin position="828"/>
        <end position="845"/>
    </location>
</feature>
<feature type="compositionally biased region" description="Acidic residues" evidence="11">
    <location>
        <begin position="192"/>
        <end position="202"/>
    </location>
</feature>
<keyword evidence="6 10" id="KW-0255">Endonuclease</keyword>
<evidence type="ECO:0000259" key="12">
    <source>
        <dbReference type="PROSITE" id="PS52044"/>
    </source>
</evidence>
<keyword evidence="7 10" id="KW-0378">Hydrolase</keyword>
<feature type="region of interest" description="Disordered" evidence="11">
    <location>
        <begin position="184"/>
        <end position="209"/>
    </location>
</feature>
<feature type="region of interest" description="Disordered" evidence="11">
    <location>
        <begin position="823"/>
        <end position="955"/>
    </location>
</feature>
<evidence type="ECO:0000256" key="4">
    <source>
        <dbReference type="ARBA" id="ARBA00022722"/>
    </source>
</evidence>
<dbReference type="EMBL" id="KE361630">
    <property type="protein sequence ID" value="EPQ29699.1"/>
    <property type="molecule type" value="Genomic_DNA"/>
</dbReference>
<dbReference type="eggNOG" id="KOG2505">
    <property type="taxonomic scope" value="Eukaryota"/>
</dbReference>
<evidence type="ECO:0000256" key="1">
    <source>
        <dbReference type="ARBA" id="ARBA00004496"/>
    </source>
</evidence>
<keyword evidence="8" id="KW-0040">ANK repeat</keyword>
<keyword evidence="3 10" id="KW-0963">Cytoplasm</keyword>
<evidence type="ECO:0000256" key="7">
    <source>
        <dbReference type="ARBA" id="ARBA00022801"/>
    </source>
</evidence>
<evidence type="ECO:0000256" key="8">
    <source>
        <dbReference type="ARBA" id="ARBA00023043"/>
    </source>
</evidence>
<dbReference type="AlphaFoldDB" id="A0A061HB59"/>
<evidence type="ECO:0000256" key="5">
    <source>
        <dbReference type="ARBA" id="ARBA00022737"/>
    </source>
</evidence>
<dbReference type="PROSITE" id="PS52044">
    <property type="entry name" value="VLRF1"/>
    <property type="match status" value="1"/>
</dbReference>
<evidence type="ECO:0000256" key="9">
    <source>
        <dbReference type="ARBA" id="ARBA00023054"/>
    </source>
</evidence>
<organism evidence="13 14">
    <name type="scientific">Pseudozyma flocculosa PF-1</name>
    <dbReference type="NCBI Taxonomy" id="1277687"/>
    <lineage>
        <taxon>Eukaryota</taxon>
        <taxon>Fungi</taxon>
        <taxon>Dikarya</taxon>
        <taxon>Basidiomycota</taxon>
        <taxon>Ustilaginomycotina</taxon>
        <taxon>Ustilaginomycetes</taxon>
        <taxon>Ustilaginales</taxon>
        <taxon>Ustilaginaceae</taxon>
        <taxon>Pseudozyma</taxon>
    </lineage>
</organism>
<comment type="similarity">
    <text evidence="2 10">Belongs to the ANKZF1/VMS1 family.</text>
</comment>
<proteinExistence type="inferred from homology"/>
<comment type="subcellular location">
    <subcellularLocation>
        <location evidence="1">Cytoplasm</location>
    </subcellularLocation>
</comment>
<dbReference type="PANTHER" id="PTHR16036:SF2">
    <property type="entry name" value="TRNA ENDONUCLEASE ANKZF1"/>
    <property type="match status" value="1"/>
</dbReference>
<name>A0A061HB59_9BASI</name>
<protein>
    <recommendedName>
        <fullName evidence="12">VLRF1 domain-containing protein</fullName>
    </recommendedName>
</protein>
<keyword evidence="4 10" id="KW-0540">Nuclease</keyword>
<dbReference type="GO" id="GO:0036503">
    <property type="term" value="P:ERAD pathway"/>
    <property type="evidence" value="ECO:0007669"/>
    <property type="project" value="TreeGrafter"/>
</dbReference>
<feature type="compositionally biased region" description="Acidic residues" evidence="11">
    <location>
        <begin position="328"/>
        <end position="346"/>
    </location>
</feature>
<accession>A0A061HB59</accession>
<dbReference type="InterPro" id="IPR041175">
    <property type="entry name" value="VLRF1/Vms1"/>
</dbReference>
<evidence type="ECO:0000256" key="2">
    <source>
        <dbReference type="ARBA" id="ARBA00009262"/>
    </source>
</evidence>
<sequence length="955" mass="102788">MSTQQDTSTPAQNGSAPAPAAKHPFLTRPLYVYDLPHSLPQSLKLRSIDATDPASLYAAPEGAVPAPDAAAIQQGAAHTTAEANIPSPISRGANKVPPCTLCPSCPPFASLSAQRAHFRSDWHRYNVQLNHRGTHLVDEARLDKLCEEVDTAGETDTDEDAAKGQANIRTDTVTKLIQKLTLGTAGSKAADRDDEDEDDEFGDDRSARSAVTARSPLLWFTSREDADPQAQMQQTQLGIYRGIFPDPGTPMAPDIDPRLGAAEWYKACLSSMQAGRLTRKPGKAGSGWTGKRLKAQGAQDAAKVVMMTVLDGEGYLPGLKLESGRDSSDEDEDDSDSDDYGSDLDDGVSTATGTAQSLASSAISRNPESSDPPLRLWTVLLMGGGHFAAAVIALNPHVTTVKGRKGSGPREERSILLLAHKTFHRYTTRRKQGGGQAAQDATGRFAKSAGAQLRRYNESALGDDIRTLLDLPGWRELINRSERIWIRAGARAAKGTLWSWEGGKAARRSPLDSAKEDGRLDSLPFPTRRPTIGETVRCFFELTRVKIERKTDEELEALDQAYRESLSARSRKEAEARQKEKQARERTAELEAKKREREAATPKLSEEEKARRAKFERMVDMVRKGRLEALINFLGKSEAEVLRPAGWDSGPAATDAMPDDADDAAAAAKARVDARLPEWWLLEQIGGDGSRGAADTKLVPCTLLQLAAEAGADEVTRYLLVDRRADPSLPVERAGEIRRRNRGQAAATSENGEQGIVVVDTLTSADGEDRTAGHRAAYDLASNKETRNVFRKLMAEHPDWADWGGMAAGGARVPSALTAEMEETQANKVKDRRAALREKARERAAKSAAAASPRTRGCQRGRTASAEGCSGGEGEGVARHDQPARWGECGAEGVAPAARPAGGPDARDARTHREGKEGEGGRREAQEALVGPVSGARGRGGGRPASVCPFGGWVA</sequence>
<feature type="region of interest" description="Disordered" evidence="11">
    <location>
        <begin position="566"/>
        <end position="609"/>
    </location>
</feature>
<evidence type="ECO:0000313" key="13">
    <source>
        <dbReference type="EMBL" id="EPQ29699.1"/>
    </source>
</evidence>
<feature type="region of interest" description="Disordered" evidence="11">
    <location>
        <begin position="318"/>
        <end position="370"/>
    </location>
</feature>
<dbReference type="HOGENOM" id="CLU_014293_1_0_1"/>
<feature type="compositionally biased region" description="Polar residues" evidence="11">
    <location>
        <begin position="1"/>
        <end position="15"/>
    </location>
</feature>
<feature type="compositionally biased region" description="Basic and acidic residues" evidence="11">
    <location>
        <begin position="905"/>
        <end position="926"/>
    </location>
</feature>
<evidence type="ECO:0000256" key="11">
    <source>
        <dbReference type="SAM" id="MobiDB-lite"/>
    </source>
</evidence>
<dbReference type="GO" id="GO:0004519">
    <property type="term" value="F:endonuclease activity"/>
    <property type="evidence" value="ECO:0007669"/>
    <property type="project" value="UniProtKB-KW"/>
</dbReference>
<gene>
    <name evidence="13" type="ORF">PFL1_02919</name>
</gene>
<feature type="compositionally biased region" description="Low complexity" evidence="11">
    <location>
        <begin position="895"/>
        <end position="904"/>
    </location>
</feature>
<dbReference type="Proteomes" id="UP000053664">
    <property type="component" value="Unassembled WGS sequence"/>
</dbReference>
<evidence type="ECO:0000256" key="3">
    <source>
        <dbReference type="ARBA" id="ARBA00022490"/>
    </source>
</evidence>
<comment type="domain">
    <text evidence="10">The VLRF1 domain mediates binding to the 60S ribosomal subunit.</text>
</comment>
<dbReference type="GO" id="GO:0016787">
    <property type="term" value="F:hydrolase activity"/>
    <property type="evidence" value="ECO:0007669"/>
    <property type="project" value="UniProtKB-KW"/>
</dbReference>